<evidence type="ECO:0000256" key="4">
    <source>
        <dbReference type="SAM" id="Coils"/>
    </source>
</evidence>
<dbReference type="Pfam" id="PF00672">
    <property type="entry name" value="HAMP"/>
    <property type="match status" value="1"/>
</dbReference>
<feature type="domain" description="HAMP" evidence="6">
    <location>
        <begin position="308"/>
        <end position="361"/>
    </location>
</feature>
<dbReference type="SMART" id="SM00283">
    <property type="entry name" value="MA"/>
    <property type="match status" value="1"/>
</dbReference>
<organism evidence="7 8">
    <name type="scientific">Magnetospirillum fulvum</name>
    <name type="common">Rhodospirillum fulvum</name>
    <dbReference type="NCBI Taxonomy" id="1082"/>
    <lineage>
        <taxon>Bacteria</taxon>
        <taxon>Pseudomonadati</taxon>
        <taxon>Pseudomonadota</taxon>
        <taxon>Alphaproteobacteria</taxon>
        <taxon>Rhodospirillales</taxon>
        <taxon>Rhodospirillaceae</taxon>
        <taxon>Magnetospirillum</taxon>
    </lineage>
</organism>
<dbReference type="AlphaFoldDB" id="A0A1H6JCX7"/>
<proteinExistence type="inferred from homology"/>
<dbReference type="SMART" id="SM00304">
    <property type="entry name" value="HAMP"/>
    <property type="match status" value="1"/>
</dbReference>
<evidence type="ECO:0000256" key="2">
    <source>
        <dbReference type="ARBA" id="ARBA00029447"/>
    </source>
</evidence>
<evidence type="ECO:0000259" key="6">
    <source>
        <dbReference type="PROSITE" id="PS50885"/>
    </source>
</evidence>
<dbReference type="PROSITE" id="PS50885">
    <property type="entry name" value="HAMP"/>
    <property type="match status" value="1"/>
</dbReference>
<dbReference type="GO" id="GO:0016020">
    <property type="term" value="C:membrane"/>
    <property type="evidence" value="ECO:0007669"/>
    <property type="project" value="InterPro"/>
</dbReference>
<evidence type="ECO:0000259" key="5">
    <source>
        <dbReference type="PROSITE" id="PS50111"/>
    </source>
</evidence>
<keyword evidence="8" id="KW-1185">Reference proteome</keyword>
<dbReference type="GO" id="GO:0007165">
    <property type="term" value="P:signal transduction"/>
    <property type="evidence" value="ECO:0007669"/>
    <property type="project" value="UniProtKB-KW"/>
</dbReference>
<dbReference type="GO" id="GO:0004888">
    <property type="term" value="F:transmembrane signaling receptor activity"/>
    <property type="evidence" value="ECO:0007669"/>
    <property type="project" value="InterPro"/>
</dbReference>
<dbReference type="PRINTS" id="PR00260">
    <property type="entry name" value="CHEMTRNSDUCR"/>
</dbReference>
<evidence type="ECO:0000256" key="3">
    <source>
        <dbReference type="PROSITE-ProRule" id="PRU00284"/>
    </source>
</evidence>
<reference evidence="8" key="1">
    <citation type="submission" date="2016-10" db="EMBL/GenBank/DDBJ databases">
        <authorList>
            <person name="Varghese N."/>
            <person name="Submissions S."/>
        </authorList>
    </citation>
    <scope>NUCLEOTIDE SEQUENCE [LARGE SCALE GENOMIC DNA]</scope>
    <source>
        <strain evidence="8">DSM 13234</strain>
    </source>
</reference>
<gene>
    <name evidence="7" type="ORF">SAMN04244559_03001</name>
</gene>
<accession>A0A1H6JCX7</accession>
<dbReference type="RefSeq" id="WP_083386811.1">
    <property type="nucleotide sequence ID" value="NZ_FNWO01000014.1"/>
</dbReference>
<dbReference type="Gene3D" id="6.10.340.10">
    <property type="match status" value="1"/>
</dbReference>
<dbReference type="SUPFAM" id="SSF58104">
    <property type="entry name" value="Methyl-accepting chemotaxis protein (MCP) signaling domain"/>
    <property type="match status" value="1"/>
</dbReference>
<dbReference type="EMBL" id="FNWO01000014">
    <property type="protein sequence ID" value="SEH56929.1"/>
    <property type="molecule type" value="Genomic_DNA"/>
</dbReference>
<dbReference type="Pfam" id="PF00015">
    <property type="entry name" value="MCPsignal"/>
    <property type="match status" value="1"/>
</dbReference>
<protein>
    <submittedName>
        <fullName evidence="7">Methyl-accepting chemotaxis sensory transducer</fullName>
    </submittedName>
</protein>
<evidence type="ECO:0000313" key="7">
    <source>
        <dbReference type="EMBL" id="SEH56929.1"/>
    </source>
</evidence>
<evidence type="ECO:0000256" key="1">
    <source>
        <dbReference type="ARBA" id="ARBA00023224"/>
    </source>
</evidence>
<dbReference type="InterPro" id="IPR032255">
    <property type="entry name" value="HBM"/>
</dbReference>
<dbReference type="OrthoDB" id="3289104at2"/>
<feature type="domain" description="Methyl-accepting transducer" evidence="5">
    <location>
        <begin position="401"/>
        <end position="637"/>
    </location>
</feature>
<dbReference type="InterPro" id="IPR004090">
    <property type="entry name" value="Chemotax_Me-accpt_rcpt"/>
</dbReference>
<sequence length="657" mass="70883">MLPRRMDPSQSLAARVSTLAVIGLSALFLLLLTQTWSEAIVSSEQEEAEAHNILFSQSRDLRILALEMRRAEKDFLIRKEPKYAETALATATQASELAKRMAGEPHADAFRPDLDAIGSGIVRYRQALGTVSDNLIKVGLNETLGLEKQLRDAAHAIEANLTSAGTDPTLMMHLLSMRRSEKDYLLRHRPDYLAKVAAAQRAFLATLDRSGLPESQRASLRQDAESYLRTVTAYVELDQDAEAARKALSESYASFGDRFDQLADAAGKERDEALANVATTVERTHMISWGFTLALAVIFLLATRSIGRSITLPLLATTAAMQRMADGARDLDIAHQSRRDEIGEMARSLEVFRRELAETERLQREAEQARQRELDRALRRDQLTSRFDQAVSQVMIGVSTVVDQVASASTELNAAATLTGDQSATVAHAAEESTTNVQTVASATEELGASTSEISRRVQDTTRISQLAVEHTAEATRRVGDLQQAADRIGEIVRMIEDIAGQTNLLALNATIEAARAGDAGKGFAVVAGEVKALSTQTARATAEIQSQIAGVQSNTHEAAGSILRVRDVVGQVDGVVTSIASAVEEQTAATQEIARNVQEAAIGNAAVSRGIVEVSRAAGQTGDLANRMHSVAKELGAVSSQLRHEVDSFLGGIRAI</sequence>
<comment type="similarity">
    <text evidence="2">Belongs to the methyl-accepting chemotaxis (MCP) protein family.</text>
</comment>
<dbReference type="Gene3D" id="1.10.287.950">
    <property type="entry name" value="Methyl-accepting chemotaxis protein"/>
    <property type="match status" value="1"/>
</dbReference>
<dbReference type="GO" id="GO:0006935">
    <property type="term" value="P:chemotaxis"/>
    <property type="evidence" value="ECO:0007669"/>
    <property type="project" value="InterPro"/>
</dbReference>
<keyword evidence="4" id="KW-0175">Coiled coil</keyword>
<dbReference type="PANTHER" id="PTHR32089:SF112">
    <property type="entry name" value="LYSOZYME-LIKE PROTEIN-RELATED"/>
    <property type="match status" value="1"/>
</dbReference>
<evidence type="ECO:0000313" key="8">
    <source>
        <dbReference type="Proteomes" id="UP000182983"/>
    </source>
</evidence>
<dbReference type="CDD" id="cd06225">
    <property type="entry name" value="HAMP"/>
    <property type="match status" value="1"/>
</dbReference>
<name>A0A1H6JCX7_MAGFU</name>
<dbReference type="Proteomes" id="UP000182983">
    <property type="component" value="Unassembled WGS sequence"/>
</dbReference>
<feature type="coiled-coil region" evidence="4">
    <location>
        <begin position="349"/>
        <end position="376"/>
    </location>
</feature>
<dbReference type="InterPro" id="IPR004089">
    <property type="entry name" value="MCPsignal_dom"/>
</dbReference>
<keyword evidence="1 3" id="KW-0807">Transducer</keyword>
<dbReference type="PANTHER" id="PTHR32089">
    <property type="entry name" value="METHYL-ACCEPTING CHEMOTAXIS PROTEIN MCPB"/>
    <property type="match status" value="1"/>
</dbReference>
<dbReference type="PROSITE" id="PS50111">
    <property type="entry name" value="CHEMOTAXIS_TRANSDUC_2"/>
    <property type="match status" value="1"/>
</dbReference>
<dbReference type="SMART" id="SM01358">
    <property type="entry name" value="HBM"/>
    <property type="match status" value="1"/>
</dbReference>
<dbReference type="InterPro" id="IPR003660">
    <property type="entry name" value="HAMP_dom"/>
</dbReference>